<keyword evidence="6 8" id="KW-1133">Transmembrane helix</keyword>
<organism evidence="9 10">
    <name type="scientific">Pseudonocardia oroxyli</name>
    <dbReference type="NCBI Taxonomy" id="366584"/>
    <lineage>
        <taxon>Bacteria</taxon>
        <taxon>Bacillati</taxon>
        <taxon>Actinomycetota</taxon>
        <taxon>Actinomycetes</taxon>
        <taxon>Pseudonocardiales</taxon>
        <taxon>Pseudonocardiaceae</taxon>
        <taxon>Pseudonocardia</taxon>
    </lineage>
</organism>
<evidence type="ECO:0000313" key="9">
    <source>
        <dbReference type="EMBL" id="SDF12665.1"/>
    </source>
</evidence>
<evidence type="ECO:0000256" key="4">
    <source>
        <dbReference type="ARBA" id="ARBA00022475"/>
    </source>
</evidence>
<evidence type="ECO:0000256" key="1">
    <source>
        <dbReference type="ARBA" id="ARBA00004651"/>
    </source>
</evidence>
<comment type="similarity">
    <text evidence="2">Belongs to the AzlC family.</text>
</comment>
<feature type="transmembrane region" description="Helical" evidence="8">
    <location>
        <begin position="20"/>
        <end position="43"/>
    </location>
</feature>
<feature type="transmembrane region" description="Helical" evidence="8">
    <location>
        <begin position="63"/>
        <end position="84"/>
    </location>
</feature>
<keyword evidence="7 8" id="KW-0472">Membrane</keyword>
<feature type="transmembrane region" description="Helical" evidence="8">
    <location>
        <begin position="133"/>
        <end position="157"/>
    </location>
</feature>
<dbReference type="GO" id="GO:1903785">
    <property type="term" value="P:L-valine transmembrane transport"/>
    <property type="evidence" value="ECO:0007669"/>
    <property type="project" value="TreeGrafter"/>
</dbReference>
<accession>A0A1G7IJ73</accession>
<dbReference type="PANTHER" id="PTHR34979:SF1">
    <property type="entry name" value="INNER MEMBRANE PROTEIN YGAZ"/>
    <property type="match status" value="1"/>
</dbReference>
<dbReference type="Proteomes" id="UP000198967">
    <property type="component" value="Unassembled WGS sequence"/>
</dbReference>
<dbReference type="EMBL" id="FNBE01000003">
    <property type="protein sequence ID" value="SDF12665.1"/>
    <property type="molecule type" value="Genomic_DNA"/>
</dbReference>
<proteinExistence type="inferred from homology"/>
<evidence type="ECO:0000256" key="7">
    <source>
        <dbReference type="ARBA" id="ARBA00023136"/>
    </source>
</evidence>
<evidence type="ECO:0000256" key="6">
    <source>
        <dbReference type="ARBA" id="ARBA00022989"/>
    </source>
</evidence>
<keyword evidence="5 8" id="KW-0812">Transmembrane</keyword>
<dbReference type="GO" id="GO:0005886">
    <property type="term" value="C:plasma membrane"/>
    <property type="evidence" value="ECO:0007669"/>
    <property type="project" value="UniProtKB-SubCell"/>
</dbReference>
<keyword evidence="3" id="KW-0813">Transport</keyword>
<keyword evidence="10" id="KW-1185">Reference proteome</keyword>
<dbReference type="PANTHER" id="PTHR34979">
    <property type="entry name" value="INNER MEMBRANE PROTEIN YGAZ"/>
    <property type="match status" value="1"/>
</dbReference>
<dbReference type="STRING" id="366584.SAMN05216377_103319"/>
<dbReference type="AlphaFoldDB" id="A0A1G7IJ73"/>
<feature type="transmembrane region" description="Helical" evidence="8">
    <location>
        <begin position="163"/>
        <end position="181"/>
    </location>
</feature>
<dbReference type="InterPro" id="IPR011606">
    <property type="entry name" value="Brnchd-chn_aa_trnsp_permease"/>
</dbReference>
<evidence type="ECO:0000256" key="2">
    <source>
        <dbReference type="ARBA" id="ARBA00010735"/>
    </source>
</evidence>
<evidence type="ECO:0000256" key="3">
    <source>
        <dbReference type="ARBA" id="ARBA00022448"/>
    </source>
</evidence>
<evidence type="ECO:0000313" key="10">
    <source>
        <dbReference type="Proteomes" id="UP000198967"/>
    </source>
</evidence>
<protein>
    <submittedName>
        <fullName evidence="9">4-azaleucine resistance probable transporter AzlC</fullName>
    </submittedName>
</protein>
<dbReference type="Pfam" id="PF03591">
    <property type="entry name" value="AzlC"/>
    <property type="match status" value="1"/>
</dbReference>
<keyword evidence="4" id="KW-1003">Cell membrane</keyword>
<reference evidence="9 10" key="1">
    <citation type="submission" date="2016-10" db="EMBL/GenBank/DDBJ databases">
        <authorList>
            <person name="de Groot N.N."/>
        </authorList>
    </citation>
    <scope>NUCLEOTIDE SEQUENCE [LARGE SCALE GENOMIC DNA]</scope>
    <source>
        <strain evidence="9 10">CGMCC 4.3143</strain>
    </source>
</reference>
<comment type="subcellular location">
    <subcellularLocation>
        <location evidence="1">Cell membrane</location>
        <topology evidence="1">Multi-pass membrane protein</topology>
    </subcellularLocation>
</comment>
<evidence type="ECO:0000256" key="8">
    <source>
        <dbReference type="SAM" id="Phobius"/>
    </source>
</evidence>
<name>A0A1G7IJ73_PSEOR</name>
<gene>
    <name evidence="9" type="ORF">SAMN05216377_103319</name>
</gene>
<evidence type="ECO:0000256" key="5">
    <source>
        <dbReference type="ARBA" id="ARBA00022692"/>
    </source>
</evidence>
<sequence>MPVTLADMRSAERTVDLRDVAALAAAVGIVGMSYGALAASAGIPWPLVVGMSLLVFAGGSQFLAVAVVVAGGAPVAAVAAGLLINLRHLPFGLAIGEVVGRSWPARLVGAHLLIDENVALTRSRGTGPRGTRVYWLCGASLFVAWNLGSVVGLLAGGRIPDPAVFGVDAAFPAALLALLLPSLRQADARRVGIAAAVLALAATPFLPAGVPVLVGLAGLLVALRPAQEVRS</sequence>
<feature type="transmembrane region" description="Helical" evidence="8">
    <location>
        <begin position="193"/>
        <end position="223"/>
    </location>
</feature>